<gene>
    <name evidence="2" type="ORF">BELL_0215g00110</name>
</gene>
<name>A0A4Z1K1Z2_9HELO</name>
<keyword evidence="3" id="KW-1185">Reference proteome</keyword>
<proteinExistence type="predicted"/>
<evidence type="ECO:0000256" key="1">
    <source>
        <dbReference type="SAM" id="MobiDB-lite"/>
    </source>
</evidence>
<comment type="caution">
    <text evidence="2">The sequence shown here is derived from an EMBL/GenBank/DDBJ whole genome shotgun (WGS) entry which is preliminary data.</text>
</comment>
<accession>A0A4Z1K1Z2</accession>
<dbReference type="AlphaFoldDB" id="A0A4Z1K1Z2"/>
<evidence type="ECO:0000313" key="2">
    <source>
        <dbReference type="EMBL" id="TGO75403.1"/>
    </source>
</evidence>
<protein>
    <submittedName>
        <fullName evidence="2">Uncharacterized protein</fullName>
    </submittedName>
</protein>
<dbReference type="Proteomes" id="UP000297229">
    <property type="component" value="Unassembled WGS sequence"/>
</dbReference>
<sequence>MASCVTLNFFLAKYPKPHAPYNNCNNFRVWSIPMLYEIPVESKILNSSSGKHTAIQICLRFPDLTATLKLHHVQGSQNTPRKKQVTRDTNTVSLG</sequence>
<evidence type="ECO:0000313" key="3">
    <source>
        <dbReference type="Proteomes" id="UP000297229"/>
    </source>
</evidence>
<feature type="region of interest" description="Disordered" evidence="1">
    <location>
        <begin position="72"/>
        <end position="95"/>
    </location>
</feature>
<organism evidence="2 3">
    <name type="scientific">Botrytis elliptica</name>
    <dbReference type="NCBI Taxonomy" id="278938"/>
    <lineage>
        <taxon>Eukaryota</taxon>
        <taxon>Fungi</taxon>
        <taxon>Dikarya</taxon>
        <taxon>Ascomycota</taxon>
        <taxon>Pezizomycotina</taxon>
        <taxon>Leotiomycetes</taxon>
        <taxon>Helotiales</taxon>
        <taxon>Sclerotiniaceae</taxon>
        <taxon>Botrytis</taxon>
    </lineage>
</organism>
<reference evidence="2 3" key="1">
    <citation type="submission" date="2017-12" db="EMBL/GenBank/DDBJ databases">
        <title>Comparative genomics of Botrytis spp.</title>
        <authorList>
            <person name="Valero-Jimenez C.A."/>
            <person name="Tapia P."/>
            <person name="Veloso J."/>
            <person name="Silva-Moreno E."/>
            <person name="Staats M."/>
            <person name="Valdes J.H."/>
            <person name="Van Kan J.A.L."/>
        </authorList>
    </citation>
    <scope>NUCLEOTIDE SEQUENCE [LARGE SCALE GENOMIC DNA]</scope>
    <source>
        <strain evidence="2 3">Be9601</strain>
    </source>
</reference>
<dbReference type="EMBL" id="PQXM01000214">
    <property type="protein sequence ID" value="TGO75403.1"/>
    <property type="molecule type" value="Genomic_DNA"/>
</dbReference>